<accession>A0ACC1YN53</accession>
<sequence>MATLYFSSIVCSSSVSSTYKKTTLPASYVSIPKFIVNGGKELQTLGTASAHVEMKPKMEVKQEREEVTSNSMVLQELHAIMEIVADRAEMHKNIGIQRDNWNRLLLNSVNGMTGTAATMAGLAAVGGVGVEEALLALKLCSGMLYVATTGILLVMNKIQPSQLAEEQRNASRLFKRLHNEIKTTTQHLHIEGCNGESFGSR</sequence>
<keyword evidence="2" id="KW-1185">Reference proteome</keyword>
<organism evidence="1 2">
    <name type="scientific">Melia azedarach</name>
    <name type="common">Chinaberry tree</name>
    <dbReference type="NCBI Taxonomy" id="155640"/>
    <lineage>
        <taxon>Eukaryota</taxon>
        <taxon>Viridiplantae</taxon>
        <taxon>Streptophyta</taxon>
        <taxon>Embryophyta</taxon>
        <taxon>Tracheophyta</taxon>
        <taxon>Spermatophyta</taxon>
        <taxon>Magnoliopsida</taxon>
        <taxon>eudicotyledons</taxon>
        <taxon>Gunneridae</taxon>
        <taxon>Pentapetalae</taxon>
        <taxon>rosids</taxon>
        <taxon>malvids</taxon>
        <taxon>Sapindales</taxon>
        <taxon>Meliaceae</taxon>
        <taxon>Melia</taxon>
    </lineage>
</organism>
<dbReference type="Proteomes" id="UP001164539">
    <property type="component" value="Chromosome 2"/>
</dbReference>
<protein>
    <submittedName>
        <fullName evidence="1">F-box protein</fullName>
    </submittedName>
</protein>
<evidence type="ECO:0000313" key="1">
    <source>
        <dbReference type="EMBL" id="KAJ4725120.1"/>
    </source>
</evidence>
<evidence type="ECO:0000313" key="2">
    <source>
        <dbReference type="Proteomes" id="UP001164539"/>
    </source>
</evidence>
<comment type="caution">
    <text evidence="1">The sequence shown here is derived from an EMBL/GenBank/DDBJ whole genome shotgun (WGS) entry which is preliminary data.</text>
</comment>
<gene>
    <name evidence="1" type="ORF">OWV82_004034</name>
</gene>
<dbReference type="EMBL" id="CM051395">
    <property type="protein sequence ID" value="KAJ4725120.1"/>
    <property type="molecule type" value="Genomic_DNA"/>
</dbReference>
<name>A0ACC1YN53_MELAZ</name>
<proteinExistence type="predicted"/>
<reference evidence="1 2" key="1">
    <citation type="journal article" date="2023" name="Science">
        <title>Complex scaffold remodeling in plant triterpene biosynthesis.</title>
        <authorList>
            <person name="De La Pena R."/>
            <person name="Hodgson H."/>
            <person name="Liu J.C."/>
            <person name="Stephenson M.J."/>
            <person name="Martin A.C."/>
            <person name="Owen C."/>
            <person name="Harkess A."/>
            <person name="Leebens-Mack J."/>
            <person name="Jimenez L.E."/>
            <person name="Osbourn A."/>
            <person name="Sattely E.S."/>
        </authorList>
    </citation>
    <scope>NUCLEOTIDE SEQUENCE [LARGE SCALE GENOMIC DNA]</scope>
    <source>
        <strain evidence="2">cv. JPN11</strain>
        <tissue evidence="1">Leaf</tissue>
    </source>
</reference>